<dbReference type="Gene3D" id="3.40.50.450">
    <property type="match status" value="1"/>
</dbReference>
<comment type="caution">
    <text evidence="1">The sequence shown here is derived from an EMBL/GenBank/DDBJ whole genome shotgun (WGS) entry which is preliminary data.</text>
</comment>
<name>A0A9Q3Z106_CLOBO</name>
<evidence type="ECO:0000313" key="1">
    <source>
        <dbReference type="EMBL" id="MCD3194863.1"/>
    </source>
</evidence>
<dbReference type="AlphaFoldDB" id="A0A9Q3Z106"/>
<evidence type="ECO:0000313" key="2">
    <source>
        <dbReference type="Proteomes" id="UP000813637"/>
    </source>
</evidence>
<dbReference type="Pfam" id="PF05014">
    <property type="entry name" value="Nuc_deoxyrib_tr"/>
    <property type="match status" value="1"/>
</dbReference>
<sequence>MKKQKIYIAGSLFTDKQIKQRIEEEETLKKELGKDNISIYNPITNDEINDKTKQPTSQDIFLQDTNKVLESDIITADLDDLDMGVAMELGIAYGVNTIIDYLEEQLQQTIDNMDLEQNRTLTTVLNMLKKQFPYKTVYATCSDIRQDGQNEQGKYKSWGQNQYVIGGIEEMGEVYRHFNEAVVDMKALKIGHIPQIINAIGERGKTIGEALRDCGSNIMNK</sequence>
<reference evidence="1" key="1">
    <citation type="submission" date="2020-02" db="EMBL/GenBank/DDBJ databases">
        <authorList>
            <person name="Fillo S."/>
            <person name="Giordani F."/>
            <person name="Tonon E."/>
            <person name="Drigo I."/>
            <person name="Anselmo A."/>
            <person name="Fortunato A."/>
            <person name="Bano L."/>
            <person name="Lista F."/>
        </authorList>
    </citation>
    <scope>NUCLEOTIDE SEQUENCE</scope>
    <source>
        <strain evidence="1">IZSVe-TV_9877_3_12</strain>
    </source>
</reference>
<dbReference type="RefSeq" id="WP_015978974.1">
    <property type="nucleotide sequence ID" value="NZ_JAAMYB010000004.1"/>
</dbReference>
<dbReference type="EMBL" id="JAAMYB010000004">
    <property type="protein sequence ID" value="MCD3194863.1"/>
    <property type="molecule type" value="Genomic_DNA"/>
</dbReference>
<dbReference type="SUPFAM" id="SSF52309">
    <property type="entry name" value="N-(deoxy)ribosyltransferase-like"/>
    <property type="match status" value="1"/>
</dbReference>
<accession>A0A9Q3Z106</accession>
<dbReference type="Proteomes" id="UP000813637">
    <property type="component" value="Unassembled WGS sequence"/>
</dbReference>
<proteinExistence type="predicted"/>
<dbReference type="InterPro" id="IPR007710">
    <property type="entry name" value="Nucleoside_deoxyribTrfase"/>
</dbReference>
<gene>
    <name evidence="1" type="ORF">G8S53_06115</name>
</gene>
<organism evidence="1 2">
    <name type="scientific">Clostridium botulinum C</name>
    <dbReference type="NCBI Taxonomy" id="36828"/>
    <lineage>
        <taxon>Bacteria</taxon>
        <taxon>Bacillati</taxon>
        <taxon>Bacillota</taxon>
        <taxon>Clostridia</taxon>
        <taxon>Eubacteriales</taxon>
        <taxon>Clostridiaceae</taxon>
        <taxon>Clostridium</taxon>
    </lineage>
</organism>
<protein>
    <submittedName>
        <fullName evidence="1">Nucleoside 2-deoxyribosyltransferase</fullName>
    </submittedName>
</protein>
<reference evidence="1" key="2">
    <citation type="journal article" date="2021" name="Microorganisms">
        <title>Extensive Genome Exploration of Clostridium botulinum Group III Field Strains.</title>
        <authorList>
            <person name="Fillo S."/>
            <person name="Giordani F."/>
            <person name="Tonon E."/>
            <person name="Drigo I."/>
            <person name="Anselmo A."/>
            <person name="Fortunato A."/>
            <person name="Lista F."/>
            <person name="Bano L."/>
        </authorList>
    </citation>
    <scope>NUCLEOTIDE SEQUENCE</scope>
    <source>
        <strain evidence="1">IZSVe-TV_9877_3_12</strain>
    </source>
</reference>